<dbReference type="CDD" id="cd01396">
    <property type="entry name" value="MeCP2_MBD"/>
    <property type="match status" value="1"/>
</dbReference>
<dbReference type="Pfam" id="PF01429">
    <property type="entry name" value="MBD"/>
    <property type="match status" value="1"/>
</dbReference>
<comment type="subcellular location">
    <subcellularLocation>
        <location evidence="1">Nucleus</location>
    </subcellularLocation>
</comment>
<dbReference type="GO" id="GO:0005654">
    <property type="term" value="C:nucleoplasm"/>
    <property type="evidence" value="ECO:0007669"/>
    <property type="project" value="UniProtKB-ARBA"/>
</dbReference>
<dbReference type="InterPro" id="IPR001739">
    <property type="entry name" value="Methyl_CpG_DNA-bd"/>
</dbReference>
<evidence type="ECO:0000313" key="8">
    <source>
        <dbReference type="EnsemblMetazoa" id="XP_020905893.1"/>
    </source>
</evidence>
<evidence type="ECO:0000256" key="6">
    <source>
        <dbReference type="SAM" id="Coils"/>
    </source>
</evidence>
<keyword evidence="5" id="KW-0539">Nucleus</keyword>
<keyword evidence="3" id="KW-0238">DNA-binding</keyword>
<dbReference type="AlphaFoldDB" id="A0A913XKT7"/>
<dbReference type="RefSeq" id="XP_020905893.1">
    <property type="nucleotide sequence ID" value="XM_021050234.2"/>
</dbReference>
<evidence type="ECO:0000256" key="2">
    <source>
        <dbReference type="ARBA" id="ARBA00023015"/>
    </source>
</evidence>
<dbReference type="GO" id="GO:0006346">
    <property type="term" value="P:DNA methylation-dependent constitutive heterochromatin formation"/>
    <property type="evidence" value="ECO:0007669"/>
    <property type="project" value="TreeGrafter"/>
</dbReference>
<evidence type="ECO:0000259" key="7">
    <source>
        <dbReference type="PROSITE" id="PS50982"/>
    </source>
</evidence>
<feature type="coiled-coil region" evidence="6">
    <location>
        <begin position="232"/>
        <end position="259"/>
    </location>
</feature>
<keyword evidence="6" id="KW-0175">Coiled coil</keyword>
<dbReference type="GeneID" id="110244075"/>
<dbReference type="InterPro" id="IPR016177">
    <property type="entry name" value="DNA-bd_dom_sf"/>
</dbReference>
<dbReference type="EnsemblMetazoa" id="XM_021050234.2">
    <property type="protein sequence ID" value="XP_020905893.1"/>
    <property type="gene ID" value="LOC110244075"/>
</dbReference>
<evidence type="ECO:0000256" key="3">
    <source>
        <dbReference type="ARBA" id="ARBA00023125"/>
    </source>
</evidence>
<keyword evidence="2" id="KW-0805">Transcription regulation</keyword>
<proteinExistence type="predicted"/>
<sequence>MDEKPVRSECTSLPKGWLREIVVRKGGLSAGRSDVYYYSPDGKKCRSKPQLEKELGGMDLTDFDFRSGTFCRKSRRRTNQQHYSRDLNGTILPAPVRQSTKSFSKQPVSYYPITEEPSPAKKRKMENAIKNTKIDKDRPKQLFWEKRLQGITPIDAGDGRKLDSFNFSKGFKLVGPGMNEKGLLHALMAKIHSKTPIKGQHTSVVALEKHPEIWINVDQPPCTPFSISEGDIKAQEEKVSRLRRRLAEALADYDQVKLKLLSMQGQSKTQSAE</sequence>
<dbReference type="Pfam" id="PF16564">
    <property type="entry name" value="MBDa"/>
    <property type="match status" value="1"/>
</dbReference>
<evidence type="ECO:0000256" key="5">
    <source>
        <dbReference type="ARBA" id="ARBA00023242"/>
    </source>
</evidence>
<dbReference type="PANTHER" id="PTHR12396:SF0">
    <property type="entry name" value="METHYL-CPG BINDING DOMAIN PROTEIN-LIKE, ISOFORM C"/>
    <property type="match status" value="1"/>
</dbReference>
<dbReference type="Pfam" id="PF14048">
    <property type="entry name" value="MBD_C"/>
    <property type="match status" value="1"/>
</dbReference>
<feature type="domain" description="MBD" evidence="7">
    <location>
        <begin position="3"/>
        <end position="70"/>
    </location>
</feature>
<dbReference type="Gene3D" id="3.30.890.10">
    <property type="entry name" value="Methyl-cpg-binding Protein 2, Chain A"/>
    <property type="match status" value="1"/>
</dbReference>
<dbReference type="PROSITE" id="PS50982">
    <property type="entry name" value="MBD"/>
    <property type="match status" value="1"/>
</dbReference>
<organism evidence="8 9">
    <name type="scientific">Exaiptasia diaphana</name>
    <name type="common">Tropical sea anemone</name>
    <name type="synonym">Aiptasia pulchella</name>
    <dbReference type="NCBI Taxonomy" id="2652724"/>
    <lineage>
        <taxon>Eukaryota</taxon>
        <taxon>Metazoa</taxon>
        <taxon>Cnidaria</taxon>
        <taxon>Anthozoa</taxon>
        <taxon>Hexacorallia</taxon>
        <taxon>Actiniaria</taxon>
        <taxon>Aiptasiidae</taxon>
        <taxon>Exaiptasia</taxon>
    </lineage>
</organism>
<dbReference type="GO" id="GO:0000122">
    <property type="term" value="P:negative regulation of transcription by RNA polymerase II"/>
    <property type="evidence" value="ECO:0007669"/>
    <property type="project" value="TreeGrafter"/>
</dbReference>
<protein>
    <recommendedName>
        <fullName evidence="7">MBD domain-containing protein</fullName>
    </recommendedName>
</protein>
<dbReference type="InterPro" id="IPR032343">
    <property type="entry name" value="MBD2/MBD3_p55-bd"/>
</dbReference>
<dbReference type="InterPro" id="IPR025884">
    <property type="entry name" value="MeCpG-bd_2/3_C_dom"/>
</dbReference>
<dbReference type="OrthoDB" id="10072024at2759"/>
<dbReference type="Proteomes" id="UP000887567">
    <property type="component" value="Unplaced"/>
</dbReference>
<dbReference type="SUPFAM" id="SSF54171">
    <property type="entry name" value="DNA-binding domain"/>
    <property type="match status" value="1"/>
</dbReference>
<evidence type="ECO:0000256" key="1">
    <source>
        <dbReference type="ARBA" id="ARBA00004123"/>
    </source>
</evidence>
<dbReference type="SMART" id="SM00391">
    <property type="entry name" value="MBD"/>
    <property type="match status" value="1"/>
</dbReference>
<reference evidence="8" key="1">
    <citation type="submission" date="2022-11" db="UniProtKB">
        <authorList>
            <consortium name="EnsemblMetazoa"/>
        </authorList>
    </citation>
    <scope>IDENTIFICATION</scope>
</reference>
<dbReference type="OMA" id="HTTSRET"/>
<name>A0A913XKT7_EXADI</name>
<evidence type="ECO:0000313" key="9">
    <source>
        <dbReference type="Proteomes" id="UP000887567"/>
    </source>
</evidence>
<accession>A0A913XKT7</accession>
<dbReference type="PANTHER" id="PTHR12396">
    <property type="entry name" value="METHYL-CPG BINDING PROTEIN, MBD"/>
    <property type="match status" value="1"/>
</dbReference>
<dbReference type="GO" id="GO:0008327">
    <property type="term" value="F:methyl-CpG binding"/>
    <property type="evidence" value="ECO:0007669"/>
    <property type="project" value="TreeGrafter"/>
</dbReference>
<dbReference type="KEGG" id="epa:110244075"/>
<keyword evidence="9" id="KW-1185">Reference proteome</keyword>
<keyword evidence="4" id="KW-0804">Transcription</keyword>
<evidence type="ECO:0000256" key="4">
    <source>
        <dbReference type="ARBA" id="ARBA00023163"/>
    </source>
</evidence>